<evidence type="ECO:0000256" key="4">
    <source>
        <dbReference type="ARBA" id="ARBA00022755"/>
    </source>
</evidence>
<dbReference type="Proteomes" id="UP000192731">
    <property type="component" value="Unassembled WGS sequence"/>
</dbReference>
<comment type="catalytic activity">
    <reaction evidence="6">
        <text>N(2)-formyl-N(1)-(5-phospho-beta-D-ribosyl)glycinamide + L-glutamine + ATP + H2O = 2-formamido-N(1)-(5-O-phospho-beta-D-ribosyl)acetamidine + L-glutamate + ADP + phosphate + H(+)</text>
        <dbReference type="Rhea" id="RHEA:17129"/>
        <dbReference type="ChEBI" id="CHEBI:15377"/>
        <dbReference type="ChEBI" id="CHEBI:15378"/>
        <dbReference type="ChEBI" id="CHEBI:29985"/>
        <dbReference type="ChEBI" id="CHEBI:30616"/>
        <dbReference type="ChEBI" id="CHEBI:43474"/>
        <dbReference type="ChEBI" id="CHEBI:58359"/>
        <dbReference type="ChEBI" id="CHEBI:147286"/>
        <dbReference type="ChEBI" id="CHEBI:147287"/>
        <dbReference type="ChEBI" id="CHEBI:456216"/>
        <dbReference type="EC" id="6.3.5.3"/>
    </reaction>
</comment>
<dbReference type="NCBIfam" id="NF004630">
    <property type="entry name" value="PRK05974.1"/>
    <property type="match status" value="1"/>
</dbReference>
<proteinExistence type="inferred from homology"/>
<sequence>MFKALIHITLKESILDPQGSAVKKGLESLGFSDVTDVRVGKYLEISLEASGKSEAENKVLEMCKKLLANPVIENYEYELVEG</sequence>
<evidence type="ECO:0000256" key="5">
    <source>
        <dbReference type="ARBA" id="ARBA00022840"/>
    </source>
</evidence>
<accession>A0A1W1VDT0</accession>
<dbReference type="HAMAP" id="MF_01926">
    <property type="entry name" value="PurS"/>
    <property type="match status" value="1"/>
</dbReference>
<dbReference type="InterPro" id="IPR003850">
    <property type="entry name" value="PurS"/>
</dbReference>
<comment type="subunit">
    <text evidence="6">Part of the FGAM synthase complex composed of 1 PurL, 1 PurQ and 2 PurS subunits.</text>
</comment>
<keyword evidence="4 6" id="KW-0658">Purine biosynthesis</keyword>
<dbReference type="RefSeq" id="WP_084053382.1">
    <property type="nucleotide sequence ID" value="NZ_FWWT01000019.1"/>
</dbReference>
<dbReference type="Gene3D" id="3.30.1280.10">
    <property type="entry name" value="Phosphoribosylformylglycinamidine synthase subunit PurS"/>
    <property type="match status" value="1"/>
</dbReference>
<evidence type="ECO:0000256" key="1">
    <source>
        <dbReference type="ARBA" id="ARBA00022490"/>
    </source>
</evidence>
<evidence type="ECO:0000256" key="6">
    <source>
        <dbReference type="HAMAP-Rule" id="MF_01926"/>
    </source>
</evidence>
<reference evidence="7 8" key="1">
    <citation type="submission" date="2017-04" db="EMBL/GenBank/DDBJ databases">
        <authorList>
            <person name="Afonso C.L."/>
            <person name="Miller P.J."/>
            <person name="Scott M.A."/>
            <person name="Spackman E."/>
            <person name="Goraichik I."/>
            <person name="Dimitrov K.M."/>
            <person name="Suarez D.L."/>
            <person name="Swayne D.E."/>
        </authorList>
    </citation>
    <scope>NUCLEOTIDE SEQUENCE [LARGE SCALE GENOMIC DNA]</scope>
    <source>
        <strain evidence="7 8">DSM 11270</strain>
    </source>
</reference>
<evidence type="ECO:0000313" key="8">
    <source>
        <dbReference type="Proteomes" id="UP000192731"/>
    </source>
</evidence>
<comment type="subcellular location">
    <subcellularLocation>
        <location evidence="6">Cytoplasm</location>
    </subcellularLocation>
</comment>
<dbReference type="EMBL" id="FWWT01000019">
    <property type="protein sequence ID" value="SMB91597.1"/>
    <property type="molecule type" value="Genomic_DNA"/>
</dbReference>
<evidence type="ECO:0000313" key="7">
    <source>
        <dbReference type="EMBL" id="SMB91597.1"/>
    </source>
</evidence>
<dbReference type="GO" id="GO:0005737">
    <property type="term" value="C:cytoplasm"/>
    <property type="evidence" value="ECO:0007669"/>
    <property type="project" value="UniProtKB-SubCell"/>
</dbReference>
<protein>
    <recommendedName>
        <fullName evidence="6">Phosphoribosylformylglycinamidine synthase subunit PurS</fullName>
        <shortName evidence="6">FGAM synthase</shortName>
        <ecNumber evidence="6">6.3.5.3</ecNumber>
    </recommendedName>
    <alternativeName>
        <fullName evidence="6">Formylglycinamide ribonucleotide amidotransferase subunit III</fullName>
        <shortName evidence="6">FGAR amidotransferase III</shortName>
        <shortName evidence="6">FGAR-AT III</shortName>
    </alternativeName>
    <alternativeName>
        <fullName evidence="6">Phosphoribosylformylglycinamidine synthase subunit III</fullName>
    </alternativeName>
</protein>
<comment type="pathway">
    <text evidence="6">Purine metabolism; IMP biosynthesis via de novo pathway; 5-amino-1-(5-phospho-D-ribosyl)imidazole from N(2)-formyl-N(1)-(5-phospho-D-ribosyl)glycinamide: step 1/2.</text>
</comment>
<dbReference type="UniPathway" id="UPA00074">
    <property type="reaction ID" value="UER00128"/>
</dbReference>
<dbReference type="PANTHER" id="PTHR34696:SF1">
    <property type="entry name" value="PHOSPHORIBOSYLFORMYLGLYCINAMIDINE SYNTHASE SUBUNIT PURS"/>
    <property type="match status" value="1"/>
</dbReference>
<keyword evidence="3 6" id="KW-0547">Nucleotide-binding</keyword>
<dbReference type="OrthoDB" id="9799101at2"/>
<dbReference type="Pfam" id="PF02700">
    <property type="entry name" value="PurS"/>
    <property type="match status" value="1"/>
</dbReference>
<comment type="function">
    <text evidence="6">Part of the phosphoribosylformylglycinamidine synthase complex involved in the purines biosynthetic pathway. Catalyzes the ATP-dependent conversion of formylglycinamide ribonucleotide (FGAR) and glutamine to yield formylglycinamidine ribonucleotide (FGAM) and glutamate. The FGAM synthase complex is composed of three subunits. PurQ produces an ammonia molecule by converting glutamine to glutamate. PurL transfers the ammonia molecule to FGAR to form FGAM in an ATP-dependent manner. PurS interacts with PurQ and PurL and is thought to assist in the transfer of the ammonia molecule from PurQ to PurL.</text>
</comment>
<organism evidence="7 8">
    <name type="scientific">Desulfonispora thiosulfatigenes DSM 11270</name>
    <dbReference type="NCBI Taxonomy" id="656914"/>
    <lineage>
        <taxon>Bacteria</taxon>
        <taxon>Bacillati</taxon>
        <taxon>Bacillota</taxon>
        <taxon>Clostridia</taxon>
        <taxon>Eubacteriales</taxon>
        <taxon>Peptococcaceae</taxon>
        <taxon>Desulfonispora</taxon>
    </lineage>
</organism>
<dbReference type="GO" id="GO:0006189">
    <property type="term" value="P:'de novo' IMP biosynthetic process"/>
    <property type="evidence" value="ECO:0007669"/>
    <property type="project" value="UniProtKB-UniRule"/>
</dbReference>
<evidence type="ECO:0000256" key="2">
    <source>
        <dbReference type="ARBA" id="ARBA00022598"/>
    </source>
</evidence>
<keyword evidence="2 6" id="KW-0436">Ligase</keyword>
<keyword evidence="5 6" id="KW-0067">ATP-binding</keyword>
<dbReference type="GO" id="GO:0005524">
    <property type="term" value="F:ATP binding"/>
    <property type="evidence" value="ECO:0007669"/>
    <property type="project" value="UniProtKB-UniRule"/>
</dbReference>
<dbReference type="GO" id="GO:0004642">
    <property type="term" value="F:phosphoribosylformylglycinamidine synthase activity"/>
    <property type="evidence" value="ECO:0007669"/>
    <property type="project" value="UniProtKB-UniRule"/>
</dbReference>
<dbReference type="STRING" id="656914.SAMN00017405_2210"/>
<gene>
    <name evidence="6" type="primary">purS</name>
    <name evidence="7" type="ORF">SAMN00017405_2210</name>
</gene>
<dbReference type="SUPFAM" id="SSF82697">
    <property type="entry name" value="PurS-like"/>
    <property type="match status" value="1"/>
</dbReference>
<dbReference type="AlphaFoldDB" id="A0A1W1VDT0"/>
<dbReference type="EC" id="6.3.5.3" evidence="6"/>
<keyword evidence="8" id="KW-1185">Reference proteome</keyword>
<dbReference type="NCBIfam" id="TIGR00302">
    <property type="entry name" value="phosphoribosylformylglycinamidine synthase subunit PurS"/>
    <property type="match status" value="1"/>
</dbReference>
<dbReference type="PANTHER" id="PTHR34696">
    <property type="entry name" value="PHOSPHORIBOSYLFORMYLGLYCINAMIDINE SYNTHASE SUBUNIT PURS"/>
    <property type="match status" value="1"/>
</dbReference>
<keyword evidence="1 6" id="KW-0963">Cytoplasm</keyword>
<dbReference type="InterPro" id="IPR036604">
    <property type="entry name" value="PurS-like_sf"/>
</dbReference>
<evidence type="ECO:0000256" key="3">
    <source>
        <dbReference type="ARBA" id="ARBA00022741"/>
    </source>
</evidence>
<name>A0A1W1VDT0_DESTI</name>
<comment type="similarity">
    <text evidence="6">Belongs to the PurS family.</text>
</comment>